<comment type="caution">
    <text evidence="1">The sequence shown here is derived from an EMBL/GenBank/DDBJ whole genome shotgun (WGS) entry which is preliminary data.</text>
</comment>
<evidence type="ECO:0000313" key="1">
    <source>
        <dbReference type="EMBL" id="GLI35733.1"/>
    </source>
</evidence>
<keyword evidence="2" id="KW-1185">Reference proteome</keyword>
<dbReference type="Pfam" id="PF16074">
    <property type="entry name" value="PilW"/>
    <property type="match status" value="1"/>
</dbReference>
<protein>
    <submittedName>
        <fullName evidence="1">Type IV pilus minor pilin PilW</fullName>
    </submittedName>
</protein>
<accession>A0A9W6FVR8</accession>
<dbReference type="GO" id="GO:0043683">
    <property type="term" value="P:type IV pilus assembly"/>
    <property type="evidence" value="ECO:0007669"/>
    <property type="project" value="InterPro"/>
</dbReference>
<sequence length="369" mass="41135">MTLVEILVSLVVLLIVIGGAGAAYLKLLKGFKTQSKVSESYTENLAARELLRYDIEMAGYGLPYDLTNLSSPKYNEAVSNGAVSPDPPDPASFNDAPDNIPRPFAFSDNQGQNSSDVLVIKSQAAGINKTSRKWSILYYDSATSQWKIKKWNNTEQDFGNPDRFIILDTSRALQKTSTNWYFTFLAAYYSDASALAIPGTTANLNLVYGVDPDTNLRMPFNRVDYYLKKPDSNFPSRCYENSYILYRSTINQGDGARNEEPLMDCVMDFQVAFGLDTDGDRNMEPWITDLNTIADTNGNGTADEIRNQVRQVSVSILFHEGRKDDTFQFSGSLNLSDVAALGSFTPTGDAVHYRWKVLQLAIKPMNLME</sequence>
<dbReference type="AlphaFoldDB" id="A0A9W6FVR8"/>
<dbReference type="Proteomes" id="UP001144372">
    <property type="component" value="Unassembled WGS sequence"/>
</dbReference>
<name>A0A9W6FVR8_9BACT</name>
<organism evidence="1 2">
    <name type="scientific">Desulforhabdus amnigena</name>
    <dbReference type="NCBI Taxonomy" id="40218"/>
    <lineage>
        <taxon>Bacteria</taxon>
        <taxon>Pseudomonadati</taxon>
        <taxon>Thermodesulfobacteriota</taxon>
        <taxon>Syntrophobacteria</taxon>
        <taxon>Syntrophobacterales</taxon>
        <taxon>Syntrophobacteraceae</taxon>
        <taxon>Desulforhabdus</taxon>
    </lineage>
</organism>
<proteinExistence type="predicted"/>
<gene>
    <name evidence="1" type="primary">pilW-2</name>
    <name evidence="1" type="ORF">DAMNIGENAA_31660</name>
</gene>
<dbReference type="InterPro" id="IPR032092">
    <property type="entry name" value="PilW"/>
</dbReference>
<evidence type="ECO:0000313" key="2">
    <source>
        <dbReference type="Proteomes" id="UP001144372"/>
    </source>
</evidence>
<reference evidence="1" key="1">
    <citation type="submission" date="2022-12" db="EMBL/GenBank/DDBJ databases">
        <title>Reference genome sequencing for broad-spectrum identification of bacterial and archaeal isolates by mass spectrometry.</title>
        <authorList>
            <person name="Sekiguchi Y."/>
            <person name="Tourlousse D.M."/>
        </authorList>
    </citation>
    <scope>NUCLEOTIDE SEQUENCE</scope>
    <source>
        <strain evidence="1">ASRB1</strain>
    </source>
</reference>
<dbReference type="EMBL" id="BSDR01000001">
    <property type="protein sequence ID" value="GLI35733.1"/>
    <property type="molecule type" value="Genomic_DNA"/>
</dbReference>